<accession>A0A5C4M3K0</accession>
<evidence type="ECO:0000313" key="4">
    <source>
        <dbReference type="EMBL" id="TNC46097.1"/>
    </source>
</evidence>
<sequence>MAIEVAPQIDGSAATGPGADTGAWWRDAVVYQVYPRSFADGDGDGTGDLRGIARRLTALAELGVDAVWLSPFYPSPQRDGGYDVSDYCDVDPMFGTLDDFDLLVGEAHALGLRVIVDVVPNHASSEHPLFAAALASAPGSRERARFVFRDGSGAAGELPPNNWQSHFGGPAWTRVTEVDGSPGQWYLHLFDPTQPDFDWDNDEVLAFFDEVLDFWLARGVDGFRVDVAHALVKAPGLPDWGGRADGASSPGFPGEDAPMFDQPGVHAIYERWRARLEAWGADRILCAEANVAPLSRAARWVRPREMHQAFNFAYLHAPWDARSLRAVIDESLAAFGGVGAPSTWVLSNHDVVRHATRFALPDGSVEMGHGIAQAAGLDPVRGERRARAATLLMLALPGAAYVYQGEELGLPEVLDIPAAQRRDPYFLRSGGAVVGRDGCRVPIPWEAAAPAYGFNATGESWLPQPAHWATYARDVQRRDPASTLSLYTAALHLRKSLALGSGSLAWVRADDAVLGLVNGEVLVLANLGADPVPLDGHEVLLASTPDAVVDGHLTPDATVWLRRRQEV</sequence>
<proteinExistence type="inferred from homology"/>
<gene>
    <name evidence="4" type="ORF">FHE65_13605</name>
    <name evidence="3" type="ORF">FHE65_34815</name>
</gene>
<dbReference type="CDD" id="cd11332">
    <property type="entry name" value="AmyAc_OligoGlu_TS"/>
    <property type="match status" value="1"/>
</dbReference>
<dbReference type="InterPro" id="IPR006047">
    <property type="entry name" value="GH13_cat_dom"/>
</dbReference>
<dbReference type="InterPro" id="IPR017853">
    <property type="entry name" value="GH"/>
</dbReference>
<dbReference type="OrthoDB" id="9043248at2"/>
<name>A0A5C4M3K0_9ACTN</name>
<dbReference type="Pfam" id="PF00128">
    <property type="entry name" value="Alpha-amylase"/>
    <property type="match status" value="1"/>
</dbReference>
<dbReference type="PANTHER" id="PTHR10357:SF179">
    <property type="entry name" value="NEUTRAL AND BASIC AMINO ACID TRANSPORT PROTEIN RBAT"/>
    <property type="match status" value="1"/>
</dbReference>
<dbReference type="SUPFAM" id="SSF51445">
    <property type="entry name" value="(Trans)glycosidases"/>
    <property type="match status" value="1"/>
</dbReference>
<reference evidence="3 5" key="1">
    <citation type="submission" date="2019-05" db="EMBL/GenBank/DDBJ databases">
        <title>Mumia sp. nov., isolated from the intestinal contents of plateau pika (Ochotona curzoniae) in the Qinghai-Tibet plateau of China.</title>
        <authorList>
            <person name="Tian Z."/>
        </authorList>
    </citation>
    <scope>NUCLEOTIDE SEQUENCE [LARGE SCALE GENOMIC DNA]</scope>
    <source>
        <strain evidence="5">527</strain>
        <strain evidence="3">Z527</strain>
    </source>
</reference>
<dbReference type="SMART" id="SM00642">
    <property type="entry name" value="Aamy"/>
    <property type="match status" value="1"/>
</dbReference>
<protein>
    <submittedName>
        <fullName evidence="3">Glycoside hydrolase family 13 protein</fullName>
    </submittedName>
</protein>
<comment type="similarity">
    <text evidence="1">Belongs to the glycosyl hydrolase 13 family.</text>
</comment>
<dbReference type="Gene3D" id="3.90.400.10">
    <property type="entry name" value="Oligo-1,6-glucosidase, Domain 2"/>
    <property type="match status" value="1"/>
</dbReference>
<evidence type="ECO:0000313" key="5">
    <source>
        <dbReference type="Proteomes" id="UP000306740"/>
    </source>
</evidence>
<dbReference type="AlphaFoldDB" id="A0A5C4M3K0"/>
<keyword evidence="3" id="KW-0378">Hydrolase</keyword>
<dbReference type="Proteomes" id="UP000306740">
    <property type="component" value="Unassembled WGS sequence"/>
</dbReference>
<evidence type="ECO:0000259" key="2">
    <source>
        <dbReference type="SMART" id="SM00642"/>
    </source>
</evidence>
<dbReference type="EMBL" id="VDFR01000251">
    <property type="protein sequence ID" value="TNC25509.1"/>
    <property type="molecule type" value="Genomic_DNA"/>
</dbReference>
<feature type="domain" description="Glycosyl hydrolase family 13 catalytic" evidence="2">
    <location>
        <begin position="32"/>
        <end position="440"/>
    </location>
</feature>
<evidence type="ECO:0000313" key="3">
    <source>
        <dbReference type="EMBL" id="TNC25509.1"/>
    </source>
</evidence>
<organism evidence="3 5">
    <name type="scientific">Mumia zhuanghuii</name>
    <dbReference type="NCBI Taxonomy" id="2585211"/>
    <lineage>
        <taxon>Bacteria</taxon>
        <taxon>Bacillati</taxon>
        <taxon>Actinomycetota</taxon>
        <taxon>Actinomycetes</taxon>
        <taxon>Propionibacteriales</taxon>
        <taxon>Nocardioidaceae</taxon>
        <taxon>Mumia</taxon>
    </lineage>
</organism>
<evidence type="ECO:0000256" key="1">
    <source>
        <dbReference type="ARBA" id="ARBA00008061"/>
    </source>
</evidence>
<comment type="caution">
    <text evidence="3">The sequence shown here is derived from an EMBL/GenBank/DDBJ whole genome shotgun (WGS) entry which is preliminary data.</text>
</comment>
<dbReference type="PANTHER" id="PTHR10357">
    <property type="entry name" value="ALPHA-AMYLASE FAMILY MEMBER"/>
    <property type="match status" value="1"/>
</dbReference>
<dbReference type="Gene3D" id="3.20.20.80">
    <property type="entry name" value="Glycosidases"/>
    <property type="match status" value="1"/>
</dbReference>
<dbReference type="InterPro" id="IPR045857">
    <property type="entry name" value="O16G_dom_2"/>
</dbReference>
<dbReference type="GO" id="GO:0009313">
    <property type="term" value="P:oligosaccharide catabolic process"/>
    <property type="evidence" value="ECO:0007669"/>
    <property type="project" value="TreeGrafter"/>
</dbReference>
<dbReference type="GO" id="GO:0004556">
    <property type="term" value="F:alpha-amylase activity"/>
    <property type="evidence" value="ECO:0007669"/>
    <property type="project" value="TreeGrafter"/>
</dbReference>
<dbReference type="EMBL" id="VDFR01000061">
    <property type="protein sequence ID" value="TNC46097.1"/>
    <property type="molecule type" value="Genomic_DNA"/>
</dbReference>
<dbReference type="RefSeq" id="WP_139085433.1">
    <property type="nucleotide sequence ID" value="NZ_VDFR01000061.1"/>
</dbReference>